<organism evidence="4 5">
    <name type="scientific">Erinaceus europaeus</name>
    <name type="common">Western European hedgehog</name>
    <dbReference type="NCBI Taxonomy" id="9365"/>
    <lineage>
        <taxon>Eukaryota</taxon>
        <taxon>Metazoa</taxon>
        <taxon>Chordata</taxon>
        <taxon>Craniata</taxon>
        <taxon>Vertebrata</taxon>
        <taxon>Euteleostomi</taxon>
        <taxon>Mammalia</taxon>
        <taxon>Eutheria</taxon>
        <taxon>Laurasiatheria</taxon>
        <taxon>Eulipotyphla</taxon>
        <taxon>Erinaceidae</taxon>
        <taxon>Erinaceinae</taxon>
        <taxon>Erinaceus</taxon>
    </lineage>
</organism>
<feature type="chain" id="PRO_5045508976" evidence="3">
    <location>
        <begin position="21"/>
        <end position="285"/>
    </location>
</feature>
<evidence type="ECO:0000256" key="3">
    <source>
        <dbReference type="SAM" id="SignalP"/>
    </source>
</evidence>
<feature type="region of interest" description="Disordered" evidence="1">
    <location>
        <begin position="105"/>
        <end position="133"/>
    </location>
</feature>
<keyword evidence="2" id="KW-1133">Transmembrane helix</keyword>
<protein>
    <submittedName>
        <fullName evidence="5">Uncharacterized protein C2orf92 homolog isoform X1</fullName>
    </submittedName>
</protein>
<feature type="transmembrane region" description="Helical" evidence="2">
    <location>
        <begin position="174"/>
        <end position="197"/>
    </location>
</feature>
<keyword evidence="2" id="KW-0812">Transmembrane</keyword>
<reference evidence="5" key="1">
    <citation type="submission" date="2025-08" db="UniProtKB">
        <authorList>
            <consortium name="RefSeq"/>
        </authorList>
    </citation>
    <scope>IDENTIFICATION</scope>
</reference>
<feature type="signal peptide" evidence="3">
    <location>
        <begin position="1"/>
        <end position="20"/>
    </location>
</feature>
<evidence type="ECO:0000313" key="5">
    <source>
        <dbReference type="RefSeq" id="XP_060043491.1"/>
    </source>
</evidence>
<dbReference type="Proteomes" id="UP001652624">
    <property type="component" value="Chromosome 3"/>
</dbReference>
<gene>
    <name evidence="5" type="primary">C3H2orf92</name>
</gene>
<accession>A0ABM3X3U1</accession>
<feature type="compositionally biased region" description="Polar residues" evidence="1">
    <location>
        <begin position="105"/>
        <end position="119"/>
    </location>
</feature>
<keyword evidence="4" id="KW-1185">Reference proteome</keyword>
<keyword evidence="3" id="KW-0732">Signal</keyword>
<dbReference type="RefSeq" id="XP_060043491.1">
    <property type="nucleotide sequence ID" value="XM_060187508.1"/>
</dbReference>
<sequence>MAMKGGAEIFFVLLLNCWQGREIHLAQSIKDDPRQKNLSHIEFSLNSDKQEKHLARLFDDILEQVIYKIPYGKPFDESRRTAGKSIRKKDIQKITSVARNSSKLEFSSDSMNRTSNNSHISEETEDKEPSVLDRSTNKQLISFDKKTLQGATKSDIRNRDIPCAQFLQFLEKNIIIAALTVAGILVVTMLLLFVLTIPTRKKRPLNRRQETEHSTAPLLMKLSLSMWYWGLNLDPQAWYGRSDWNCHSCIAPACSQPQFTGCLGRLCLPRKCPLPSMEHVACDFP</sequence>
<dbReference type="GeneID" id="132537503"/>
<evidence type="ECO:0000256" key="1">
    <source>
        <dbReference type="SAM" id="MobiDB-lite"/>
    </source>
</evidence>
<name>A0ABM3X3U1_ERIEU</name>
<evidence type="ECO:0000313" key="4">
    <source>
        <dbReference type="Proteomes" id="UP001652624"/>
    </source>
</evidence>
<evidence type="ECO:0000256" key="2">
    <source>
        <dbReference type="SAM" id="Phobius"/>
    </source>
</evidence>
<keyword evidence="2" id="KW-0472">Membrane</keyword>
<proteinExistence type="predicted"/>